<evidence type="ECO:0000256" key="1">
    <source>
        <dbReference type="SAM" id="MobiDB-lite"/>
    </source>
</evidence>
<dbReference type="RefSeq" id="WP_169927479.1">
    <property type="nucleotide sequence ID" value="NZ_CP012333.1"/>
</dbReference>
<dbReference type="AlphaFoldDB" id="A0A0K1PRA3"/>
<feature type="chain" id="PRO_5005465875" evidence="2">
    <location>
        <begin position="30"/>
        <end position="517"/>
    </location>
</feature>
<organism evidence="3 4">
    <name type="scientific">Labilithrix luteola</name>
    <dbReference type="NCBI Taxonomy" id="1391654"/>
    <lineage>
        <taxon>Bacteria</taxon>
        <taxon>Pseudomonadati</taxon>
        <taxon>Myxococcota</taxon>
        <taxon>Polyangia</taxon>
        <taxon>Polyangiales</taxon>
        <taxon>Labilitrichaceae</taxon>
        <taxon>Labilithrix</taxon>
    </lineage>
</organism>
<feature type="compositionally biased region" description="Acidic residues" evidence="1">
    <location>
        <begin position="157"/>
        <end position="169"/>
    </location>
</feature>
<evidence type="ECO:0000256" key="2">
    <source>
        <dbReference type="SAM" id="SignalP"/>
    </source>
</evidence>
<dbReference type="KEGG" id="llu:AKJ09_02727"/>
<name>A0A0K1PRA3_9BACT</name>
<sequence length="517" mass="54256">MSRTIRRRRIALLVGLAVALVATCEVAHAQSSGSAAGSVPSMQPAYTLEVDSDSPDEISYEALAARVQNELGGTVVRPSAGTPTRAAILVRWRTQERKLTVRASHVGGQLVERTVESKGNAAAVQREAVLLAGNLGRDQARELIDELASRAPKPEVEPEPEPEPEEEKLEEPPPSKAARDDGRQPISISFFYPVATNWGRPDVRTSLNLELLYGRIGRLDGMQAGAGVGYASGAVNGVQLNALGQGAQGDVRGLQLSVGGNVALGDLRGWQTTVGINVVGGNMRGLQLSTGVNVALKEVRGLQLTTGVNFARGPTRALQVATGVNMSTGPTQGAQLSSGVNAAEEITGLQLGILNIARHVKGAQIGIVNIAEEVDGAAIGLLSITRTSIHPVVWVGNLNYVNMGVKFTFKYMYTTIALTLGSLESSEVATGGTAALGAHLPLPGRFDVDLEGAYSNVSTKFAYAGTVDNDSAHVRLLPGYVFAPRLRVFAGGGVRIPARFSVGSSSVRPEFVAGVQF</sequence>
<reference evidence="3 4" key="1">
    <citation type="submission" date="2015-08" db="EMBL/GenBank/DDBJ databases">
        <authorList>
            <person name="Babu N.S."/>
            <person name="Beckwith C.J."/>
            <person name="Beseler K.G."/>
            <person name="Brison A."/>
            <person name="Carone J.V."/>
            <person name="Caskin T.P."/>
            <person name="Diamond M."/>
            <person name="Durham M.E."/>
            <person name="Foxe J.M."/>
            <person name="Go M."/>
            <person name="Henderson B.A."/>
            <person name="Jones I.B."/>
            <person name="McGettigan J.A."/>
            <person name="Micheletti S.J."/>
            <person name="Nasrallah M.E."/>
            <person name="Ortiz D."/>
            <person name="Piller C.R."/>
            <person name="Privatt S.R."/>
            <person name="Schneider S.L."/>
            <person name="Sharp S."/>
            <person name="Smith T.C."/>
            <person name="Stanton J.D."/>
            <person name="Ullery H.E."/>
            <person name="Wilson R.J."/>
            <person name="Serrano M.G."/>
            <person name="Buck G."/>
            <person name="Lee V."/>
            <person name="Wang Y."/>
            <person name="Carvalho R."/>
            <person name="Voegtly L."/>
            <person name="Shi R."/>
            <person name="Duckworth R."/>
            <person name="Johnson A."/>
            <person name="Loviza R."/>
            <person name="Walstead R."/>
            <person name="Shah Z."/>
            <person name="Kiflezghi M."/>
            <person name="Wade K."/>
            <person name="Ball S.L."/>
            <person name="Bradley K.W."/>
            <person name="Asai D.J."/>
            <person name="Bowman C.A."/>
            <person name="Russell D.A."/>
            <person name="Pope W.H."/>
            <person name="Jacobs-Sera D."/>
            <person name="Hendrix R.W."/>
            <person name="Hatfull G.F."/>
        </authorList>
    </citation>
    <scope>NUCLEOTIDE SEQUENCE [LARGE SCALE GENOMIC DNA]</scope>
    <source>
        <strain evidence="3 4">DSM 27648</strain>
    </source>
</reference>
<proteinExistence type="predicted"/>
<dbReference type="EMBL" id="CP012333">
    <property type="protein sequence ID" value="AKU96063.1"/>
    <property type="molecule type" value="Genomic_DNA"/>
</dbReference>
<accession>A0A0K1PRA3</accession>
<evidence type="ECO:0000313" key="3">
    <source>
        <dbReference type="EMBL" id="AKU96063.1"/>
    </source>
</evidence>
<dbReference type="InterPro" id="IPR058093">
    <property type="entry name" value="LA_2272-like"/>
</dbReference>
<dbReference type="Proteomes" id="UP000064967">
    <property type="component" value="Chromosome"/>
</dbReference>
<gene>
    <name evidence="3" type="ORF">AKJ09_02727</name>
</gene>
<protein>
    <submittedName>
        <fullName evidence="3">Uncharacterized protein</fullName>
    </submittedName>
</protein>
<feature type="region of interest" description="Disordered" evidence="1">
    <location>
        <begin position="148"/>
        <end position="182"/>
    </location>
</feature>
<evidence type="ECO:0000313" key="4">
    <source>
        <dbReference type="Proteomes" id="UP000064967"/>
    </source>
</evidence>
<feature type="signal peptide" evidence="2">
    <location>
        <begin position="1"/>
        <end position="29"/>
    </location>
</feature>
<keyword evidence="2" id="KW-0732">Signal</keyword>
<dbReference type="STRING" id="1391654.AKJ09_02727"/>
<dbReference type="NCBIfam" id="NF047436">
    <property type="entry name" value="LA_2272_repeat"/>
    <property type="match status" value="1"/>
</dbReference>
<keyword evidence="4" id="KW-1185">Reference proteome</keyword>
<feature type="compositionally biased region" description="Basic and acidic residues" evidence="1">
    <location>
        <begin position="170"/>
        <end position="182"/>
    </location>
</feature>